<feature type="transmembrane region" description="Helical" evidence="1">
    <location>
        <begin position="32"/>
        <end position="55"/>
    </location>
</feature>
<gene>
    <name evidence="2" type="ORF">EIZ48_17095</name>
</gene>
<organism evidence="2 3">
    <name type="scientific">Photobacterium alginatilyticum</name>
    <dbReference type="NCBI Taxonomy" id="1775171"/>
    <lineage>
        <taxon>Bacteria</taxon>
        <taxon>Pseudomonadati</taxon>
        <taxon>Pseudomonadota</taxon>
        <taxon>Gammaproteobacteria</taxon>
        <taxon>Vibrionales</taxon>
        <taxon>Vibrionaceae</taxon>
        <taxon>Photobacterium</taxon>
    </lineage>
</organism>
<keyword evidence="1" id="KW-0472">Membrane</keyword>
<dbReference type="RefSeq" id="WP_160653937.1">
    <property type="nucleotide sequence ID" value="NZ_RSEJ01000018.1"/>
</dbReference>
<name>A0ABW9YLI0_9GAMM</name>
<comment type="caution">
    <text evidence="2">The sequence shown here is derived from an EMBL/GenBank/DDBJ whole genome shotgun (WGS) entry which is preliminary data.</text>
</comment>
<accession>A0ABW9YLI0</accession>
<dbReference type="EMBL" id="RSEJ01000018">
    <property type="protein sequence ID" value="NBI54265.1"/>
    <property type="molecule type" value="Genomic_DNA"/>
</dbReference>
<keyword evidence="1" id="KW-1133">Transmembrane helix</keyword>
<proteinExistence type="predicted"/>
<evidence type="ECO:0000313" key="2">
    <source>
        <dbReference type="EMBL" id="NBI54265.1"/>
    </source>
</evidence>
<evidence type="ECO:0000256" key="1">
    <source>
        <dbReference type="SAM" id="Phobius"/>
    </source>
</evidence>
<keyword evidence="3" id="KW-1185">Reference proteome</keyword>
<reference evidence="2 3" key="1">
    <citation type="journal article" date="2017" name="Int. J. Syst. Evol. Microbiol.">
        <title>Photobacterium alginatilyticum sp. nov., a marine bacterium isolated from bottom seawater.</title>
        <authorList>
            <person name="Wang X."/>
            <person name="Wang Y."/>
            <person name="Yang X."/>
            <person name="Sun H."/>
            <person name="Li B."/>
            <person name="Zhang X.H."/>
        </authorList>
    </citation>
    <scope>NUCLEOTIDE SEQUENCE [LARGE SCALE GENOMIC DNA]</scope>
    <source>
        <strain evidence="2 3">P03D4</strain>
    </source>
</reference>
<dbReference type="Proteomes" id="UP000738517">
    <property type="component" value="Unassembled WGS sequence"/>
</dbReference>
<keyword evidence="1" id="KW-0812">Transmembrane</keyword>
<evidence type="ECO:0000313" key="3">
    <source>
        <dbReference type="Proteomes" id="UP000738517"/>
    </source>
</evidence>
<sequence length="67" mass="7164">MKSAIILVITVLLVFTVKSGLGLDHGILSSGFNFITAVSNLAIFVTTYSLVSWVVEKVIPLGNLNND</sequence>
<protein>
    <submittedName>
        <fullName evidence="2">Uncharacterized protein</fullName>
    </submittedName>
</protein>